<gene>
    <name evidence="3" type="ORF">GCM10022255_069570</name>
</gene>
<dbReference type="Gene3D" id="2.30.30.940">
    <property type="match status" value="1"/>
</dbReference>
<dbReference type="InterPro" id="IPR014862">
    <property type="entry name" value="TrwC"/>
</dbReference>
<dbReference type="Pfam" id="PF08751">
    <property type="entry name" value="TrwC"/>
    <property type="match status" value="1"/>
</dbReference>
<proteinExistence type="predicted"/>
<dbReference type="InterPro" id="IPR027417">
    <property type="entry name" value="P-loop_NTPase"/>
</dbReference>
<dbReference type="SUPFAM" id="SSF55464">
    <property type="entry name" value="Origin of replication-binding domain, RBD-like"/>
    <property type="match status" value="1"/>
</dbReference>
<organism evidence="3 4">
    <name type="scientific">Dactylosporangium darangshiense</name>
    <dbReference type="NCBI Taxonomy" id="579108"/>
    <lineage>
        <taxon>Bacteria</taxon>
        <taxon>Bacillati</taxon>
        <taxon>Actinomycetota</taxon>
        <taxon>Actinomycetes</taxon>
        <taxon>Micromonosporales</taxon>
        <taxon>Micromonosporaceae</taxon>
        <taxon>Dactylosporangium</taxon>
    </lineage>
</organism>
<evidence type="ECO:0000256" key="1">
    <source>
        <dbReference type="SAM" id="MobiDB-lite"/>
    </source>
</evidence>
<dbReference type="SUPFAM" id="SSF52540">
    <property type="entry name" value="P-loop containing nucleoside triphosphate hydrolases"/>
    <property type="match status" value="2"/>
</dbReference>
<evidence type="ECO:0000313" key="3">
    <source>
        <dbReference type="EMBL" id="GAA4256496.1"/>
    </source>
</evidence>
<dbReference type="EMBL" id="BAABAT010000024">
    <property type="protein sequence ID" value="GAA4256496.1"/>
    <property type="molecule type" value="Genomic_DNA"/>
</dbReference>
<protein>
    <recommendedName>
        <fullName evidence="2">TrwC relaxase domain-containing protein</fullName>
    </recommendedName>
</protein>
<dbReference type="Gene3D" id="3.40.50.300">
    <property type="entry name" value="P-loop containing nucleotide triphosphate hydrolases"/>
    <property type="match status" value="2"/>
</dbReference>
<evidence type="ECO:0000259" key="2">
    <source>
        <dbReference type="Pfam" id="PF08751"/>
    </source>
</evidence>
<dbReference type="Proteomes" id="UP001500620">
    <property type="component" value="Unassembled WGS sequence"/>
</dbReference>
<comment type="caution">
    <text evidence="3">The sequence shown here is derived from an EMBL/GenBank/DDBJ whole genome shotgun (WGS) entry which is preliminary data.</text>
</comment>
<keyword evidence="4" id="KW-1185">Reference proteome</keyword>
<evidence type="ECO:0000313" key="4">
    <source>
        <dbReference type="Proteomes" id="UP001500620"/>
    </source>
</evidence>
<feature type="region of interest" description="Disordered" evidence="1">
    <location>
        <begin position="1425"/>
        <end position="1452"/>
    </location>
</feature>
<dbReference type="NCBIfam" id="NF041492">
    <property type="entry name" value="MobF"/>
    <property type="match status" value="1"/>
</dbReference>
<sequence length="1452" mass="158699">MSLESAAAPYAEVMLSVTKIHPGAGVNYLLGQVAPGKHDFRPSPNNSAVAYFTDNKAHGEAPGWWAGQAQELFGVGPIVQPEELQRLIGEGKHPLTGKQLGRLWRRFQALTDSRREELAEQALQALPDDATHEQRFKVWLDVWTAPERRPVAGFDVTVSPVKSVSLLWAFGDDRVKGQVMAAHHHAIRAMVAHLRQHAAFTRLGTDGVAQVDTDGLAVAVFDHRMSRSKDPQLHSHVVVSAKVAVTGTDGEQRWFALDGKAVYQASVSARIVYERAVEVELGRRLGVRFAARPESMIREIVGISPRAIVVYSKRRTAIESQLAAEPSAGEAGLSMRRWRRLAQVATLRTRLRKNEPESTFDAVRRWRAEDARNGLDTAGEVRAVVAGRIRDATAEIAARAVLRARRNLPAGTVLTEVDVDAVVVKLGVDEEERRAEILAEAVRRDPQLAVARAVRDLSADRAVFGLDHLELAIGRVLHINPGDGTRADWSRVHRLAVHATNHYWFGLRVLTPPALVAWGPTLLRTSDRQPIYTRHRQLQLTTEAVLDDERQVLDYAARLGATPAPADLLDQVAAELQLSDDKRAALVHLLGDGHRVAGVIGPAGSGKTYLQRAVGIVAARAGVPILGLTVSQNAAEVLAAEARKDGAPGFRTENIAMWLHAQHTPPKDSRPGHWDFQPGQWLIIDEASQVSSTDLAELVGLLDAVGGKLIPVGDLAQISAIGPGGLLRHLAGTGRTVELRDLSRFQEAWEGPASLRLRVGDTTVLREYDQRGRIVVGTDEHLTERLLAGWLADTLDGRDALILVETEAEAADLAAQARAMLVRAGVVARGRRVELRDGTKASVGDVVVTRHNDRRLTTDTDPDFSVAAALGLGDRRAGKFVANRDRWTVLHVGAHGALQVRNVRTGDEVVLPADYVAEHVQLAYASTVDAAQGRTVDAARALVRDGITRAKLYVMATRGKWLNMLYVLTNPEPEEPYGAEPPLSGTGLLAEVLRSDDSDRTATETEQILIAEHDALHVWAPTFEDLLGQAHAARYIAIVAQLDPAAGARLRQDPAMGVVAYKLRTLADAGYDDVRVLTETVRQRELHSADSVAQVLAWRLDDIFTDLVHDPRRALAANPSHTYASRVPDLTGVHRDVDSALRQVADIADARIAGLAELAAERPPAWATALGTVPNADDPDGRRAWLERAKVVIAYRDRYQHTSDEPIGPEPSERNITRWTAWHRAQLGLGTATIAGEVRAAGIARTRKFLAALRDAEAREPDYVADDLRTAHLDLFAAHDAVSELRTELAVAEHHPDQPQPASTRRWWRAGPAATTPTGTGQHVDRLRAALGAAVQHVQHMHTRVTDLDRRHAEWLGWYRETLPARYAAYLTNAERARRQQRVQGTTKAVLERIHATTARVRAVDDTRPAPHARPMLEQIDDAAGAAAKRVTDHATTAGTLDTDPVDEPDLG</sequence>
<dbReference type="Pfam" id="PF13604">
    <property type="entry name" value="AAA_30"/>
    <property type="match status" value="1"/>
</dbReference>
<reference evidence="4" key="1">
    <citation type="journal article" date="2019" name="Int. J. Syst. Evol. Microbiol.">
        <title>The Global Catalogue of Microorganisms (GCM) 10K type strain sequencing project: providing services to taxonomists for standard genome sequencing and annotation.</title>
        <authorList>
            <consortium name="The Broad Institute Genomics Platform"/>
            <consortium name="The Broad Institute Genome Sequencing Center for Infectious Disease"/>
            <person name="Wu L."/>
            <person name="Ma J."/>
        </authorList>
    </citation>
    <scope>NUCLEOTIDE SEQUENCE [LARGE SCALE GENOMIC DNA]</scope>
    <source>
        <strain evidence="4">JCM 17441</strain>
    </source>
</reference>
<name>A0ABP8DHW3_9ACTN</name>
<accession>A0ABP8DHW3</accession>
<feature type="domain" description="TrwC relaxase" evidence="2">
    <location>
        <begin position="24"/>
        <end position="369"/>
    </location>
</feature>